<dbReference type="AlphaFoldDB" id="A0A0V1BKL8"/>
<keyword evidence="2" id="KW-1185">Reference proteome</keyword>
<name>A0A0V1BKL8_TRISP</name>
<organism evidence="1 2">
    <name type="scientific">Trichinella spiralis</name>
    <name type="common">Trichina worm</name>
    <dbReference type="NCBI Taxonomy" id="6334"/>
    <lineage>
        <taxon>Eukaryota</taxon>
        <taxon>Metazoa</taxon>
        <taxon>Ecdysozoa</taxon>
        <taxon>Nematoda</taxon>
        <taxon>Enoplea</taxon>
        <taxon>Dorylaimia</taxon>
        <taxon>Trichinellida</taxon>
        <taxon>Trichinellidae</taxon>
        <taxon>Trichinella</taxon>
    </lineage>
</organism>
<dbReference type="EMBL" id="JYDH01000030">
    <property type="protein sequence ID" value="KRY37781.1"/>
    <property type="molecule type" value="Genomic_DNA"/>
</dbReference>
<dbReference type="Proteomes" id="UP000054776">
    <property type="component" value="Unassembled WGS sequence"/>
</dbReference>
<gene>
    <name evidence="1" type="ORF">T01_12380</name>
</gene>
<comment type="caution">
    <text evidence="1">The sequence shown here is derived from an EMBL/GenBank/DDBJ whole genome shotgun (WGS) entry which is preliminary data.</text>
</comment>
<protein>
    <submittedName>
        <fullName evidence="1">Uncharacterized protein</fullName>
    </submittedName>
</protein>
<sequence>MSILDAIMRRAFSSSIVQIAVHASTMVKLTFPNLEISVSVCELIFNNGKVDKLTKAQLSGPLANWLRQYGQNLFSNVSN</sequence>
<dbReference type="InParanoid" id="A0A0V1BKL8"/>
<reference evidence="1 2" key="1">
    <citation type="submission" date="2015-01" db="EMBL/GenBank/DDBJ databases">
        <title>Evolution of Trichinella species and genotypes.</title>
        <authorList>
            <person name="Korhonen P.K."/>
            <person name="Edoardo P."/>
            <person name="Giuseppe L.R."/>
            <person name="Gasser R.B."/>
        </authorList>
    </citation>
    <scope>NUCLEOTIDE SEQUENCE [LARGE SCALE GENOMIC DNA]</scope>
    <source>
        <strain evidence="1">ISS3</strain>
    </source>
</reference>
<evidence type="ECO:0000313" key="1">
    <source>
        <dbReference type="EMBL" id="KRY37781.1"/>
    </source>
</evidence>
<evidence type="ECO:0000313" key="2">
    <source>
        <dbReference type="Proteomes" id="UP000054776"/>
    </source>
</evidence>
<proteinExistence type="predicted"/>
<accession>A0A0V1BKL8</accession>